<feature type="domain" description="NmrA-like" evidence="1">
    <location>
        <begin position="2"/>
        <end position="224"/>
    </location>
</feature>
<reference evidence="2 3" key="1">
    <citation type="submission" date="2014-11" db="EMBL/GenBank/DDBJ databases">
        <title>Mycobacterium setense Manresensis Genome.</title>
        <authorList>
            <person name="Rech G."/>
            <person name="Sumoy L."/>
        </authorList>
    </citation>
    <scope>NUCLEOTIDE SEQUENCE [LARGE SCALE GENOMIC DNA]</scope>
    <source>
        <strain evidence="2 3">Manresensis</strain>
    </source>
</reference>
<dbReference type="InterPro" id="IPR036291">
    <property type="entry name" value="NAD(P)-bd_dom_sf"/>
</dbReference>
<dbReference type="Proteomes" id="UP000031004">
    <property type="component" value="Unassembled WGS sequence"/>
</dbReference>
<gene>
    <name evidence="2" type="ORF">QQ44_09900</name>
</gene>
<proteinExistence type="predicted"/>
<dbReference type="EMBL" id="JTLZ01000005">
    <property type="protein sequence ID" value="KHO26079.1"/>
    <property type="molecule type" value="Genomic_DNA"/>
</dbReference>
<comment type="caution">
    <text evidence="2">The sequence shown here is derived from an EMBL/GenBank/DDBJ whole genome shotgun (WGS) entry which is preliminary data.</text>
</comment>
<evidence type="ECO:0000313" key="2">
    <source>
        <dbReference type="EMBL" id="KHO26079.1"/>
    </source>
</evidence>
<dbReference type="InterPro" id="IPR008030">
    <property type="entry name" value="NmrA-like"/>
</dbReference>
<dbReference type="InterPro" id="IPR051604">
    <property type="entry name" value="Ergot_Alk_Oxidoreductase"/>
</dbReference>
<evidence type="ECO:0000259" key="1">
    <source>
        <dbReference type="Pfam" id="PF05368"/>
    </source>
</evidence>
<dbReference type="SUPFAM" id="SSF51735">
    <property type="entry name" value="NAD(P)-binding Rossmann-fold domains"/>
    <property type="match status" value="1"/>
</dbReference>
<keyword evidence="3" id="KW-1185">Reference proteome</keyword>
<sequence length="280" mass="29587">MNTILVTGATGNVGRPLVTELVRAGARVRAVTRSPETAGFPPGVEQVRSAADGLAGVSAVFLNSRALGQELAVTVDLARAAGVKRLVALSAINADDDDSRQPSRVRGDRNREVEQLAVASGLEWVSLRPTVFASNFAGMWSAQIRAGDVVSGPYAAASTAVIVDADISAVAAVALLTDDLVGQRIPLTGPQALTNTELVETIGRVLHRTLSYQEAPTDVVRRRFVDLGFGAAFADAYMGLLADTVERPALVTHEVDKILGRPATTFADWVADHREFFANS</sequence>
<dbReference type="Pfam" id="PF05368">
    <property type="entry name" value="NmrA"/>
    <property type="match status" value="1"/>
</dbReference>
<dbReference type="PANTHER" id="PTHR43162:SF1">
    <property type="entry name" value="PRESTALK A DIFFERENTIATION PROTEIN A"/>
    <property type="match status" value="1"/>
</dbReference>
<dbReference type="RefSeq" id="WP_039319031.1">
    <property type="nucleotide sequence ID" value="NZ_JTLZ01000005.1"/>
</dbReference>
<dbReference type="Gene3D" id="3.90.25.10">
    <property type="entry name" value="UDP-galactose 4-epimerase, domain 1"/>
    <property type="match status" value="1"/>
</dbReference>
<organism evidence="2 3">
    <name type="scientific">Mycolicibacterium setense</name>
    <dbReference type="NCBI Taxonomy" id="431269"/>
    <lineage>
        <taxon>Bacteria</taxon>
        <taxon>Bacillati</taxon>
        <taxon>Actinomycetota</taxon>
        <taxon>Actinomycetes</taxon>
        <taxon>Mycobacteriales</taxon>
        <taxon>Mycobacteriaceae</taxon>
        <taxon>Mycolicibacterium</taxon>
    </lineage>
</organism>
<accession>A0ABR4YVA7</accession>
<evidence type="ECO:0000313" key="3">
    <source>
        <dbReference type="Proteomes" id="UP000031004"/>
    </source>
</evidence>
<dbReference type="Gene3D" id="3.40.50.720">
    <property type="entry name" value="NAD(P)-binding Rossmann-like Domain"/>
    <property type="match status" value="1"/>
</dbReference>
<protein>
    <submittedName>
        <fullName evidence="2">Nucleoside-diphosphate sugar epimerase</fullName>
    </submittedName>
</protein>
<name>A0ABR4YVA7_9MYCO</name>
<dbReference type="PANTHER" id="PTHR43162">
    <property type="match status" value="1"/>
</dbReference>